<dbReference type="EMBL" id="AGJK01000375">
    <property type="protein sequence ID" value="EHP83210.1"/>
    <property type="molecule type" value="Genomic_DNA"/>
</dbReference>
<evidence type="ECO:0000313" key="2">
    <source>
        <dbReference type="Proteomes" id="UP000004382"/>
    </source>
</evidence>
<name>H1KU70_METEX</name>
<proteinExistence type="predicted"/>
<comment type="caution">
    <text evidence="1">The sequence shown here is derived from an EMBL/GenBank/DDBJ whole genome shotgun (WGS) entry which is preliminary data.</text>
</comment>
<evidence type="ECO:0000313" key="1">
    <source>
        <dbReference type="EMBL" id="EHP83210.1"/>
    </source>
</evidence>
<accession>H1KU70</accession>
<dbReference type="Proteomes" id="UP000004382">
    <property type="component" value="Unassembled WGS sequence"/>
</dbReference>
<dbReference type="AlphaFoldDB" id="H1KU70"/>
<sequence length="266" mass="30589">MYIINNSPDTKQYTYLLCSAAFRQLTNEDGRPVCEEGTYRFRYDQVEQFILENVNEFGVSEIMQMSRTDEDIRRRDEELASLSVTLEDLLRREARLLSLLENEDVEDLPGLLALAKQRSKERADTEELVRTLKLEREIALAKKQTLDPASAVQAMREAWMRAGEADDRYGLRVRCNVAMRDFINSVQFDSRDGSYTVILFDGYRAYKFFNVPRVRQATQVPLVVDLQPFVSTGLWTSHAAHQKAPLQADRALVNVLRDVTLTARIA</sequence>
<organism evidence="1 2">
    <name type="scientific">Methylorubrum extorquens DSM 13060</name>
    <dbReference type="NCBI Taxonomy" id="882800"/>
    <lineage>
        <taxon>Bacteria</taxon>
        <taxon>Pseudomonadati</taxon>
        <taxon>Pseudomonadota</taxon>
        <taxon>Alphaproteobacteria</taxon>
        <taxon>Hyphomicrobiales</taxon>
        <taxon>Methylobacteriaceae</taxon>
        <taxon>Methylorubrum</taxon>
    </lineage>
</organism>
<reference evidence="1 2" key="1">
    <citation type="submission" date="2011-09" db="EMBL/GenBank/DDBJ databases">
        <title>The draft genome of Methylobacterium extorquens DSM 13060.</title>
        <authorList>
            <consortium name="US DOE Joint Genome Institute (JGI-PGF)"/>
            <person name="Lucas S."/>
            <person name="Han J."/>
            <person name="Lapidus A."/>
            <person name="Cheng J.-F."/>
            <person name="Goodwin L."/>
            <person name="Pitluck S."/>
            <person name="Peters L."/>
            <person name="Land M.L."/>
            <person name="Hauser L."/>
            <person name="Koskimaki J."/>
            <person name="Halonen O."/>
            <person name="Pirttila A."/>
            <person name="Frank C."/>
            <person name="Woyke T.J."/>
        </authorList>
    </citation>
    <scope>NUCLEOTIDE SEQUENCE [LARGE SCALE GENOMIC DNA]</scope>
    <source>
        <strain evidence="1 2">DSM 13060</strain>
    </source>
</reference>
<protein>
    <submittedName>
        <fullName evidence="1">Uncharacterized protein</fullName>
    </submittedName>
</protein>
<gene>
    <name evidence="1" type="ORF">MetexDRAFT_6183</name>
</gene>